<comment type="caution">
    <text evidence="2">The sequence shown here is derived from an EMBL/GenBank/DDBJ whole genome shotgun (WGS) entry which is preliminary data.</text>
</comment>
<dbReference type="HOGENOM" id="CLU_1872793_0_0_9"/>
<name>C0XLJ7_LENH9</name>
<feature type="transmembrane region" description="Helical" evidence="1">
    <location>
        <begin position="56"/>
        <end position="76"/>
    </location>
</feature>
<evidence type="ECO:0000313" key="3">
    <source>
        <dbReference type="Proteomes" id="UP000003752"/>
    </source>
</evidence>
<organism evidence="2 3">
    <name type="scientific">Lentilactobacillus hilgardii (strain ATCC 8290 / DSM 20176 / CCUG 30140 / JCM 1155 / KCTC 3500 / NBRC 15886 / NCIMB 8040 / NRRL B-1843 / 9)</name>
    <dbReference type="NCBI Taxonomy" id="1423757"/>
    <lineage>
        <taxon>Bacteria</taxon>
        <taxon>Bacillati</taxon>
        <taxon>Bacillota</taxon>
        <taxon>Bacilli</taxon>
        <taxon>Lactobacillales</taxon>
        <taxon>Lactobacillaceae</taxon>
        <taxon>Lentilactobacillus</taxon>
    </lineage>
</organism>
<dbReference type="EMBL" id="ACGP01000178">
    <property type="protein sequence ID" value="EEI23942.1"/>
    <property type="molecule type" value="Genomic_DNA"/>
</dbReference>
<proteinExistence type="predicted"/>
<keyword evidence="1" id="KW-0812">Transmembrane</keyword>
<accession>C0XLJ7</accession>
<keyword evidence="1" id="KW-0472">Membrane</keyword>
<gene>
    <name evidence="2" type="ORF">HMPREF0519_2108</name>
</gene>
<sequence>MVVIQLDPIVIMPSRVKARNGQINLIILKVKIGANVPIIIQRIKIVLLKEDERQPVIVLVPIVKAVKIIIVTIVIALNEIMILVRAPIIHSLELIIMRTLVRQLIQATVIAPVVRVAQVPIMQIIAILAVAGLAVA</sequence>
<feature type="transmembrane region" description="Helical" evidence="1">
    <location>
        <begin position="113"/>
        <end position="135"/>
    </location>
</feature>
<protein>
    <submittedName>
        <fullName evidence="2">Uncharacterized protein</fullName>
    </submittedName>
</protein>
<evidence type="ECO:0000313" key="2">
    <source>
        <dbReference type="EMBL" id="EEI23942.1"/>
    </source>
</evidence>
<dbReference type="AlphaFoldDB" id="C0XLJ7"/>
<reference evidence="2 3" key="1">
    <citation type="submission" date="2009-01" db="EMBL/GenBank/DDBJ databases">
        <authorList>
            <person name="Qin X."/>
            <person name="Bachman B."/>
            <person name="Battles P."/>
            <person name="Bell A."/>
            <person name="Bess C."/>
            <person name="Bickham C."/>
            <person name="Chaboub L."/>
            <person name="Chen D."/>
            <person name="Coyle M."/>
            <person name="Deiros D.R."/>
            <person name="Dinh H."/>
            <person name="Forbes L."/>
            <person name="Fowler G."/>
            <person name="Francisco L."/>
            <person name="Fu Q."/>
            <person name="Gubbala S."/>
            <person name="Hale W."/>
            <person name="Han Y."/>
            <person name="Hemphill L."/>
            <person name="Highlander S.K."/>
            <person name="Hirani K."/>
            <person name="Hogues M."/>
            <person name="Jackson L."/>
            <person name="Jakkamsetti A."/>
            <person name="Javaid M."/>
            <person name="Jiang H."/>
            <person name="Korchina V."/>
            <person name="Kovar C."/>
            <person name="Lara F."/>
            <person name="Lee S."/>
            <person name="Mata R."/>
            <person name="Mathew T."/>
            <person name="Moen C."/>
            <person name="Morales K."/>
            <person name="Munidasa M."/>
            <person name="Nazareth L."/>
            <person name="Ngo R."/>
            <person name="Nguyen L."/>
            <person name="Okwuonu G."/>
            <person name="Ongeri F."/>
            <person name="Patil S."/>
            <person name="Petrosino J."/>
            <person name="Pham C."/>
            <person name="Pham P."/>
            <person name="Pu L.-L."/>
            <person name="Puazo M."/>
            <person name="Raj R."/>
            <person name="Reid J."/>
            <person name="Rouhana J."/>
            <person name="Saada N."/>
            <person name="Shang Y."/>
            <person name="Simmons D."/>
            <person name="Thornton R."/>
            <person name="Warren J."/>
            <person name="Weissenberger G."/>
            <person name="Zhang J."/>
            <person name="Zhang L."/>
            <person name="Zhou C."/>
            <person name="Zhu D."/>
            <person name="Muzny D."/>
            <person name="Worley K."/>
            <person name="Gibbs R."/>
        </authorList>
    </citation>
    <scope>NUCLEOTIDE SEQUENCE [LARGE SCALE GENOMIC DNA]</scope>
    <source>
        <strain evidence="3">ATCC 8290 / DSM 20176 / CCUG 30140 / JCM 1155 / KCTC 3500 / NBRC 15886 / NCIMB 8040 / NRRL B-1843 / 9</strain>
    </source>
</reference>
<keyword evidence="3" id="KW-1185">Reference proteome</keyword>
<dbReference type="Proteomes" id="UP000003752">
    <property type="component" value="Unassembled WGS sequence"/>
</dbReference>
<keyword evidence="1" id="KW-1133">Transmembrane helix</keyword>
<evidence type="ECO:0000256" key="1">
    <source>
        <dbReference type="SAM" id="Phobius"/>
    </source>
</evidence>